<gene>
    <name evidence="3" type="ORF">F7725_008549</name>
</gene>
<dbReference type="PROSITE" id="PS51184">
    <property type="entry name" value="JMJC"/>
    <property type="match status" value="1"/>
</dbReference>
<sequence>MNSYQTQTTLPTHETPPPPPPHLDFVSPPLHRSLVLLGEFPDVDPGGGFGHREAEAVGDGEDCDGAAVTEHLHAEGRLQEAGPEGAVHKDHYENLYCVISGEKNFILLPPTDRPFIPYGNHSNPLQVPWIPLDPLDRTWTGFPQYGSAQPVRCSVKAGEMLFLPSLWFHMFNSPTAASQLLETLSKDSGST</sequence>
<comment type="caution">
    <text evidence="3">The sequence shown here is derived from an EMBL/GenBank/DDBJ whole genome shotgun (WGS) entry which is preliminary data.</text>
</comment>
<feature type="compositionally biased region" description="Low complexity" evidence="1">
    <location>
        <begin position="1"/>
        <end position="13"/>
    </location>
</feature>
<dbReference type="PANTHER" id="PTHR12461">
    <property type="entry name" value="HYPOXIA-INDUCIBLE FACTOR 1 ALPHA INHIBITOR-RELATED"/>
    <property type="match status" value="1"/>
</dbReference>
<evidence type="ECO:0000313" key="3">
    <source>
        <dbReference type="EMBL" id="KAF3845386.1"/>
    </source>
</evidence>
<accession>A0A7J5Y7I1</accession>
<proteinExistence type="predicted"/>
<evidence type="ECO:0000256" key="1">
    <source>
        <dbReference type="SAM" id="MobiDB-lite"/>
    </source>
</evidence>
<protein>
    <recommendedName>
        <fullName evidence="2">JmjC domain-containing protein</fullName>
    </recommendedName>
</protein>
<feature type="region of interest" description="Disordered" evidence="1">
    <location>
        <begin position="1"/>
        <end position="26"/>
    </location>
</feature>
<dbReference type="Pfam" id="PF13621">
    <property type="entry name" value="Cupin_8"/>
    <property type="match status" value="1"/>
</dbReference>
<evidence type="ECO:0000259" key="2">
    <source>
        <dbReference type="PROSITE" id="PS51184"/>
    </source>
</evidence>
<dbReference type="InterPro" id="IPR041667">
    <property type="entry name" value="Cupin_8"/>
</dbReference>
<reference evidence="3 4" key="1">
    <citation type="submission" date="2020-03" db="EMBL/GenBank/DDBJ databases">
        <title>Dissostichus mawsoni Genome sequencing and assembly.</title>
        <authorList>
            <person name="Park H."/>
        </authorList>
    </citation>
    <scope>NUCLEOTIDE SEQUENCE [LARGE SCALE GENOMIC DNA]</scope>
    <source>
        <strain evidence="3">DM0001</strain>
        <tissue evidence="3">Muscle</tissue>
    </source>
</reference>
<dbReference type="Proteomes" id="UP000518266">
    <property type="component" value="Unassembled WGS sequence"/>
</dbReference>
<organism evidence="3 4">
    <name type="scientific">Dissostichus mawsoni</name>
    <name type="common">Antarctic cod</name>
    <dbReference type="NCBI Taxonomy" id="36200"/>
    <lineage>
        <taxon>Eukaryota</taxon>
        <taxon>Metazoa</taxon>
        <taxon>Chordata</taxon>
        <taxon>Craniata</taxon>
        <taxon>Vertebrata</taxon>
        <taxon>Euteleostomi</taxon>
        <taxon>Actinopterygii</taxon>
        <taxon>Neopterygii</taxon>
        <taxon>Teleostei</taxon>
        <taxon>Neoteleostei</taxon>
        <taxon>Acanthomorphata</taxon>
        <taxon>Eupercaria</taxon>
        <taxon>Perciformes</taxon>
        <taxon>Notothenioidei</taxon>
        <taxon>Nototheniidae</taxon>
        <taxon>Dissostichus</taxon>
    </lineage>
</organism>
<evidence type="ECO:0000313" key="4">
    <source>
        <dbReference type="Proteomes" id="UP000518266"/>
    </source>
</evidence>
<dbReference type="AlphaFoldDB" id="A0A7J5Y7I1"/>
<dbReference type="PANTHER" id="PTHR12461:SF99">
    <property type="entry name" value="BIFUNCTIONAL PEPTIDASE AND (3S)-LYSYL HYDROXYLASE JMJD7"/>
    <property type="match status" value="1"/>
</dbReference>
<dbReference type="EMBL" id="JAAKFY010000015">
    <property type="protein sequence ID" value="KAF3845386.1"/>
    <property type="molecule type" value="Genomic_DNA"/>
</dbReference>
<dbReference type="OrthoDB" id="415358at2759"/>
<name>A0A7J5Y7I1_DISMA</name>
<dbReference type="Gene3D" id="2.60.120.10">
    <property type="entry name" value="Jelly Rolls"/>
    <property type="match status" value="1"/>
</dbReference>
<dbReference type="InterPro" id="IPR014710">
    <property type="entry name" value="RmlC-like_jellyroll"/>
</dbReference>
<dbReference type="SUPFAM" id="SSF51197">
    <property type="entry name" value="Clavaminate synthase-like"/>
    <property type="match status" value="1"/>
</dbReference>
<keyword evidence="4" id="KW-1185">Reference proteome</keyword>
<feature type="domain" description="JmjC" evidence="2">
    <location>
        <begin position="16"/>
        <end position="191"/>
    </location>
</feature>
<dbReference type="InterPro" id="IPR003347">
    <property type="entry name" value="JmjC_dom"/>
</dbReference>